<proteinExistence type="predicted"/>
<gene>
    <name evidence="2" type="ORF">DRF60_13750</name>
</gene>
<evidence type="ECO:0000256" key="1">
    <source>
        <dbReference type="SAM" id="SignalP"/>
    </source>
</evidence>
<dbReference type="AlphaFoldDB" id="A0A3D9DEI7"/>
<protein>
    <submittedName>
        <fullName evidence="2">Uncharacterized protein</fullName>
    </submittedName>
</protein>
<evidence type="ECO:0000313" key="2">
    <source>
        <dbReference type="EMBL" id="REC76425.1"/>
    </source>
</evidence>
<dbReference type="EMBL" id="QNUH01000011">
    <property type="protein sequence ID" value="REC76425.1"/>
    <property type="molecule type" value="Genomic_DNA"/>
</dbReference>
<sequence length="128" mass="14748">MRLITKKRKFAPCILVCLFLFLLSSCKSSSLLGPWEFIDVYEGKLTKIDTLQSKKNNSKYGTGVLEFNKDNSFTSLGNKGKYSKDDQKLKMKYDDGQDTVVMNISYLSKNYLLLSNGNSPKTWFYRKK</sequence>
<keyword evidence="3" id="KW-1185">Reference proteome</keyword>
<feature type="signal peptide" evidence="1">
    <location>
        <begin position="1"/>
        <end position="29"/>
    </location>
</feature>
<name>A0A3D9DEI7_9FLAO</name>
<organism evidence="2 3">
    <name type="scientific">Chryseobacterium elymi</name>
    <dbReference type="NCBI Taxonomy" id="395936"/>
    <lineage>
        <taxon>Bacteria</taxon>
        <taxon>Pseudomonadati</taxon>
        <taxon>Bacteroidota</taxon>
        <taxon>Flavobacteriia</taxon>
        <taxon>Flavobacteriales</taxon>
        <taxon>Weeksellaceae</taxon>
        <taxon>Chryseobacterium group</taxon>
        <taxon>Chryseobacterium</taxon>
    </lineage>
</organism>
<feature type="chain" id="PRO_5017677942" evidence="1">
    <location>
        <begin position="30"/>
        <end position="128"/>
    </location>
</feature>
<comment type="caution">
    <text evidence="2">The sequence shown here is derived from an EMBL/GenBank/DDBJ whole genome shotgun (WGS) entry which is preliminary data.</text>
</comment>
<dbReference type="Proteomes" id="UP000257030">
    <property type="component" value="Unassembled WGS sequence"/>
</dbReference>
<evidence type="ECO:0000313" key="3">
    <source>
        <dbReference type="Proteomes" id="UP000257030"/>
    </source>
</evidence>
<reference evidence="2 3" key="1">
    <citation type="journal article" date="2010" name="Syst. Appl. Microbiol.">
        <title>Four new species of Chryseobacterium from the rhizosphere of coastal sand dune plants, Chryseobacterium elymi sp. nov., Chryseobacterium hagamense sp. nov., Chryseobacterium lathyri sp. nov. and Chryseobacterium rhizosphaerae sp. nov.</title>
        <authorList>
            <person name="Cho S.H."/>
            <person name="Lee K.S."/>
            <person name="Shin D.S."/>
            <person name="Han J.H."/>
            <person name="Park K.S."/>
            <person name="Lee C.H."/>
            <person name="Park K.H."/>
            <person name="Kim S.B."/>
        </authorList>
    </citation>
    <scope>NUCLEOTIDE SEQUENCE [LARGE SCALE GENOMIC DNA]</scope>
    <source>
        <strain evidence="2 3">KCTC 22547</strain>
    </source>
</reference>
<dbReference type="PROSITE" id="PS51257">
    <property type="entry name" value="PROKAR_LIPOPROTEIN"/>
    <property type="match status" value="1"/>
</dbReference>
<accession>A0A3D9DEI7</accession>
<keyword evidence="1" id="KW-0732">Signal</keyword>